<evidence type="ECO:0000256" key="3">
    <source>
        <dbReference type="ARBA" id="ARBA00022989"/>
    </source>
</evidence>
<protein>
    <recommendedName>
        <fullName evidence="7">Cercosporin MFS transporter CTB4</fullName>
    </recommendedName>
    <alternativeName>
        <fullName evidence="8">Cercosporin toxin biosynthesis cluster protein 4</fullName>
    </alternativeName>
</protein>
<evidence type="ECO:0000256" key="8">
    <source>
        <dbReference type="ARBA" id="ARBA00077167"/>
    </source>
</evidence>
<gene>
    <name evidence="12" type="ORF">RCC_03450</name>
</gene>
<evidence type="ECO:0000256" key="10">
    <source>
        <dbReference type="SAM" id="Phobius"/>
    </source>
</evidence>
<dbReference type="InterPro" id="IPR020846">
    <property type="entry name" value="MFS_dom"/>
</dbReference>
<comment type="function">
    <text evidence="6">MFS transporter; part of the gene cluster that mediates the biosynthesis of cercosporin, a light-activated, non-host-selective toxin. The perylenequinone chromophore of cercosporin absorbs light energy to attain an electronically-activated triplet state and produces active oxygen species such as the hydroxyl radical, superoxide, hydrogen peroxide or singlet oxygen upon reaction with oxygen molecules. These reactive oxygen species cause damage to various cellular components including lipids, proteins and nucleic acids. Responsible for secretion and accumulation of cercosporin, but does not play any roles in self-protection against the toxicity of cercosporin.</text>
</comment>
<feature type="compositionally biased region" description="Basic and acidic residues" evidence="9">
    <location>
        <begin position="21"/>
        <end position="36"/>
    </location>
</feature>
<feature type="transmembrane region" description="Helical" evidence="10">
    <location>
        <begin position="195"/>
        <end position="216"/>
    </location>
</feature>
<comment type="similarity">
    <text evidence="5">Belongs to the major facilitator superfamily. CAR1 family.</text>
</comment>
<feature type="transmembrane region" description="Helical" evidence="10">
    <location>
        <begin position="406"/>
        <end position="426"/>
    </location>
</feature>
<dbReference type="FunFam" id="1.20.1250.20:FF:000011">
    <property type="entry name" value="MFS multidrug transporter, putative"/>
    <property type="match status" value="1"/>
</dbReference>
<feature type="region of interest" description="Disordered" evidence="9">
    <location>
        <begin position="1"/>
        <end position="37"/>
    </location>
</feature>
<evidence type="ECO:0000256" key="9">
    <source>
        <dbReference type="SAM" id="MobiDB-lite"/>
    </source>
</evidence>
<dbReference type="GeneID" id="35598651"/>
<evidence type="ECO:0000256" key="5">
    <source>
        <dbReference type="ARBA" id="ARBA00038347"/>
    </source>
</evidence>
<dbReference type="SUPFAM" id="SSF103473">
    <property type="entry name" value="MFS general substrate transporter"/>
    <property type="match status" value="1"/>
</dbReference>
<evidence type="ECO:0000256" key="1">
    <source>
        <dbReference type="ARBA" id="ARBA00004141"/>
    </source>
</evidence>
<sequence length="512" mass="55311">MAAEDVEASLPASEGSNGERASSDHHSKHCSSKELPSDEVLDDRDAFKVAWTENDPRNPMNWSSLYRAWLAFQLAMLSFVGSFGASIMSPAQGQIAVYLHLPRDTAVLAVSLYVLGFAFGSMLWAPLAEVHGRKLSIIPAMFVAAMFEIGTATSTTAAAVFATRFLAGVFASASISNTAAAIGDFYSARKRGIPMALMSICIVGGPCLAPLVGASIAANSKMGWRWTAYMHAIMTLFLIGVSQLCLPETYHPVLLRREARRLRKVTGDSRHWHPQEQEKIKLSNVVTKYIGRPGRMLFTEPMVACISVYASYVFGLLFFLVQSFVVVFHDIRGYSIIVSTLPFIGMLIGIFFALVINLANQGPYAKAVSNNKGRPVPEARLPPMLLGGVLFSTGMLFFGWTSGPQYHWILPTIAAGFLGAGFNVVFQQCLNFLADTYGPYTASAMSVSTVLRSVLGCTLPLAAGPMFTAIGVGPGCSLLGGLSCLALPVPLIFMKYGLKLRKMSKFAPVPED</sequence>
<evidence type="ECO:0000256" key="2">
    <source>
        <dbReference type="ARBA" id="ARBA00022692"/>
    </source>
</evidence>
<feature type="transmembrane region" description="Helical" evidence="10">
    <location>
        <begin position="438"/>
        <end position="463"/>
    </location>
</feature>
<feature type="transmembrane region" description="Helical" evidence="10">
    <location>
        <begin position="381"/>
        <end position="400"/>
    </location>
</feature>
<reference evidence="12 13" key="1">
    <citation type="submission" date="2016-03" db="EMBL/GenBank/DDBJ databases">
        <authorList>
            <person name="Ploux O."/>
        </authorList>
    </citation>
    <scope>NUCLEOTIDE SEQUENCE [LARGE SCALE GENOMIC DNA]</scope>
    <source>
        <strain evidence="12 13">URUG2</strain>
    </source>
</reference>
<dbReference type="STRING" id="112498.A0A2D3VAX7"/>
<dbReference type="GO" id="GO:0005886">
    <property type="term" value="C:plasma membrane"/>
    <property type="evidence" value="ECO:0007669"/>
    <property type="project" value="TreeGrafter"/>
</dbReference>
<feature type="transmembrane region" description="Helical" evidence="10">
    <location>
        <begin position="165"/>
        <end position="183"/>
    </location>
</feature>
<dbReference type="CDD" id="cd17323">
    <property type="entry name" value="MFS_Tpo1_MDR_like"/>
    <property type="match status" value="1"/>
</dbReference>
<dbReference type="OrthoDB" id="9986881at2759"/>
<keyword evidence="3 10" id="KW-1133">Transmembrane helix</keyword>
<feature type="transmembrane region" description="Helical" evidence="10">
    <location>
        <begin position="469"/>
        <end position="493"/>
    </location>
</feature>
<dbReference type="Pfam" id="PF07690">
    <property type="entry name" value="MFS_1"/>
    <property type="match status" value="1"/>
</dbReference>
<keyword evidence="2 10" id="KW-0812">Transmembrane</keyword>
<feature type="transmembrane region" description="Helical" evidence="10">
    <location>
        <begin position="228"/>
        <end position="246"/>
    </location>
</feature>
<name>A0A2D3VAX7_9PEZI</name>
<feature type="transmembrane region" description="Helical" evidence="10">
    <location>
        <begin position="105"/>
        <end position="125"/>
    </location>
</feature>
<dbReference type="Proteomes" id="UP000225277">
    <property type="component" value="Unassembled WGS sequence"/>
</dbReference>
<dbReference type="InterPro" id="IPR011701">
    <property type="entry name" value="MFS"/>
</dbReference>
<organism evidence="12 13">
    <name type="scientific">Ramularia collo-cygni</name>
    <dbReference type="NCBI Taxonomy" id="112498"/>
    <lineage>
        <taxon>Eukaryota</taxon>
        <taxon>Fungi</taxon>
        <taxon>Dikarya</taxon>
        <taxon>Ascomycota</taxon>
        <taxon>Pezizomycotina</taxon>
        <taxon>Dothideomycetes</taxon>
        <taxon>Dothideomycetidae</taxon>
        <taxon>Mycosphaerellales</taxon>
        <taxon>Mycosphaerellaceae</taxon>
        <taxon>Ramularia</taxon>
    </lineage>
</organism>
<evidence type="ECO:0000259" key="11">
    <source>
        <dbReference type="PROSITE" id="PS50850"/>
    </source>
</evidence>
<dbReference type="RefSeq" id="XP_023624504.1">
    <property type="nucleotide sequence ID" value="XM_023768736.1"/>
</dbReference>
<proteinExistence type="inferred from homology"/>
<feature type="transmembrane region" description="Helical" evidence="10">
    <location>
        <begin position="137"/>
        <end position="159"/>
    </location>
</feature>
<dbReference type="PANTHER" id="PTHR23502">
    <property type="entry name" value="MAJOR FACILITATOR SUPERFAMILY"/>
    <property type="match status" value="1"/>
</dbReference>
<evidence type="ECO:0000313" key="13">
    <source>
        <dbReference type="Proteomes" id="UP000225277"/>
    </source>
</evidence>
<feature type="transmembrane region" description="Helical" evidence="10">
    <location>
        <begin position="334"/>
        <end position="360"/>
    </location>
</feature>
<dbReference type="InterPro" id="IPR036259">
    <property type="entry name" value="MFS_trans_sf"/>
</dbReference>
<dbReference type="PANTHER" id="PTHR23502:SF49">
    <property type="entry name" value="MAJOR FACILITATOR SUPERFAMILY (MFS) PROFILE DOMAIN-CONTAINING PROTEIN"/>
    <property type="match status" value="1"/>
</dbReference>
<dbReference type="Gene3D" id="1.20.1250.20">
    <property type="entry name" value="MFS general substrate transporter like domains"/>
    <property type="match status" value="1"/>
</dbReference>
<evidence type="ECO:0000256" key="4">
    <source>
        <dbReference type="ARBA" id="ARBA00023136"/>
    </source>
</evidence>
<feature type="transmembrane region" description="Helical" evidence="10">
    <location>
        <begin position="65"/>
        <end position="85"/>
    </location>
</feature>
<keyword evidence="4 10" id="KW-0472">Membrane</keyword>
<keyword evidence="13" id="KW-1185">Reference proteome</keyword>
<comment type="subcellular location">
    <subcellularLocation>
        <location evidence="1">Membrane</location>
        <topology evidence="1">Multi-pass membrane protein</topology>
    </subcellularLocation>
</comment>
<accession>A0A2D3VAX7</accession>
<dbReference type="GO" id="GO:0022857">
    <property type="term" value="F:transmembrane transporter activity"/>
    <property type="evidence" value="ECO:0007669"/>
    <property type="project" value="InterPro"/>
</dbReference>
<dbReference type="AlphaFoldDB" id="A0A2D3VAX7"/>
<dbReference type="EMBL" id="FJUY01000004">
    <property type="protein sequence ID" value="CZT17613.1"/>
    <property type="molecule type" value="Genomic_DNA"/>
</dbReference>
<evidence type="ECO:0000256" key="6">
    <source>
        <dbReference type="ARBA" id="ARBA00053977"/>
    </source>
</evidence>
<feature type="transmembrane region" description="Helical" evidence="10">
    <location>
        <begin position="302"/>
        <end position="328"/>
    </location>
</feature>
<evidence type="ECO:0000313" key="12">
    <source>
        <dbReference type="EMBL" id="CZT17613.1"/>
    </source>
</evidence>
<dbReference type="PROSITE" id="PS50850">
    <property type="entry name" value="MFS"/>
    <property type="match status" value="1"/>
</dbReference>
<feature type="domain" description="Major facilitator superfamily (MFS) profile" evidence="11">
    <location>
        <begin position="70"/>
        <end position="498"/>
    </location>
</feature>
<evidence type="ECO:0000256" key="7">
    <source>
        <dbReference type="ARBA" id="ARBA00069139"/>
    </source>
</evidence>